<proteinExistence type="predicted"/>
<dbReference type="Proteomes" id="UP000308149">
    <property type="component" value="Chromosome"/>
</dbReference>
<evidence type="ECO:0000256" key="1">
    <source>
        <dbReference type="SAM" id="SignalP"/>
    </source>
</evidence>
<dbReference type="RefSeq" id="WP_139716251.1">
    <property type="nucleotide sequence ID" value="NZ_CP040871.1"/>
</dbReference>
<evidence type="ECO:0008006" key="4">
    <source>
        <dbReference type="Google" id="ProtNLM"/>
    </source>
</evidence>
<protein>
    <recommendedName>
        <fullName evidence="4">tRNA_anti-like</fullName>
    </recommendedName>
</protein>
<evidence type="ECO:0000313" key="3">
    <source>
        <dbReference type="Proteomes" id="UP000308149"/>
    </source>
</evidence>
<evidence type="ECO:0000313" key="2">
    <source>
        <dbReference type="EMBL" id="QDA57200.1"/>
    </source>
</evidence>
<feature type="chain" id="PRO_5022712199" description="tRNA_anti-like" evidence="1">
    <location>
        <begin position="20"/>
        <end position="276"/>
    </location>
</feature>
<dbReference type="OrthoDB" id="7444926at2"/>
<accession>A0A5B7ZQ57</accession>
<dbReference type="AlphaFoldDB" id="A0A5B7ZQ57"/>
<name>A0A5B7ZQ57_9GAMM</name>
<dbReference type="EMBL" id="CP040871">
    <property type="protein sequence ID" value="QDA57200.1"/>
    <property type="molecule type" value="Genomic_DNA"/>
</dbReference>
<dbReference type="KEGG" id="thes:FHQ07_07680"/>
<sequence length="276" mass="30148">MLKPLAAFVLFLLSAPSFADECEANFKKSGNPLVMTTYSSAVTMPNLSTRDAQAQMRGILVAEKMDVLADDVEGGTLLVEQRQSDKARPIPTTVTVSEVAAGTRVEMSVKMERGVFSKVEQIRPYMCGLLAKLKGGKEGVAAAKKGAGASNNEATANQDVFAFSRMIANEANKNAIAVNARHKGRKYTLTGRIDTLMEDGEDYNLVFDIPEVSEMAIKPLPFQAQFRVGVSCLFRPNQLATVLALREGQKVTLTGAVMKYDNFRKVIWLENCTRAK</sequence>
<keyword evidence="1" id="KW-0732">Signal</keyword>
<organism evidence="2 3">
    <name type="scientific">Thermomonas aquatica</name>
    <dbReference type="NCBI Taxonomy" id="2202149"/>
    <lineage>
        <taxon>Bacteria</taxon>
        <taxon>Pseudomonadati</taxon>
        <taxon>Pseudomonadota</taxon>
        <taxon>Gammaproteobacteria</taxon>
        <taxon>Lysobacterales</taxon>
        <taxon>Lysobacteraceae</taxon>
        <taxon>Thermomonas</taxon>
    </lineage>
</organism>
<keyword evidence="3" id="KW-1185">Reference proteome</keyword>
<gene>
    <name evidence="2" type="ORF">FHQ07_07680</name>
</gene>
<feature type="signal peptide" evidence="1">
    <location>
        <begin position="1"/>
        <end position="19"/>
    </location>
</feature>
<reference evidence="2 3" key="1">
    <citation type="submission" date="2019-06" db="EMBL/GenBank/DDBJ databases">
        <title>Thermomonas aquatica sp. nov., isolated from an industrial wastewater treatment plant.</title>
        <authorList>
            <person name="Jeon J.H."/>
            <person name="Park D.-S."/>
        </authorList>
    </citation>
    <scope>NUCLEOTIDE SEQUENCE [LARGE SCALE GENOMIC DNA]</scope>
    <source>
        <strain evidence="2 3">SY21</strain>
    </source>
</reference>